<organism evidence="3">
    <name type="scientific">Phaeodactylum tricornutum</name>
    <name type="common">Diatom</name>
    <dbReference type="NCBI Taxonomy" id="2850"/>
    <lineage>
        <taxon>Eukaryota</taxon>
        <taxon>Sar</taxon>
        <taxon>Stramenopiles</taxon>
        <taxon>Ochrophyta</taxon>
        <taxon>Bacillariophyta</taxon>
        <taxon>Bacillariophyceae</taxon>
        <taxon>Bacillariophycidae</taxon>
        <taxon>Naviculales</taxon>
        <taxon>Phaeodactylaceae</taxon>
        <taxon>Phaeodactylum</taxon>
    </lineage>
</organism>
<feature type="region of interest" description="Disordered" evidence="1">
    <location>
        <begin position="132"/>
        <end position="175"/>
    </location>
</feature>
<evidence type="ECO:0000313" key="3">
    <source>
        <dbReference type="EMBL" id="CAG9286851.1"/>
    </source>
</evidence>
<keyword evidence="2" id="KW-0732">Signal</keyword>
<evidence type="ECO:0000256" key="1">
    <source>
        <dbReference type="SAM" id="MobiDB-lite"/>
    </source>
</evidence>
<name>A0A8J9T9N9_PHATR</name>
<accession>A0A8J9T9N9</accession>
<feature type="signal peptide" evidence="2">
    <location>
        <begin position="1"/>
        <end position="23"/>
    </location>
</feature>
<feature type="region of interest" description="Disordered" evidence="1">
    <location>
        <begin position="28"/>
        <end position="71"/>
    </location>
</feature>
<protein>
    <submittedName>
        <fullName evidence="3">Uncharacterized protein</fullName>
    </submittedName>
</protein>
<dbReference type="Proteomes" id="UP000836788">
    <property type="component" value="Chromosome 24"/>
</dbReference>
<proteinExistence type="predicted"/>
<evidence type="ECO:0000256" key="2">
    <source>
        <dbReference type="SAM" id="SignalP"/>
    </source>
</evidence>
<sequence length="175" mass="18873">MKAPLSTTVVLALGLPTLVATFALPPHLLRPGRTQTPPTRWQSPGILAAADDDDNSSSNDESSNPPPTAPKLVLSAEEIQKQLSQLKSKYPTSEADFLAAARARAAAKPASVQRSATDEDWQQIAREKKAQMGELDDWENSAKEAGNADSQILIPLEMQNDGDGEDPDEPKLMLF</sequence>
<feature type="chain" id="PRO_5035477163" evidence="2">
    <location>
        <begin position="24"/>
        <end position="175"/>
    </location>
</feature>
<dbReference type="EMBL" id="OU594965">
    <property type="protein sequence ID" value="CAG9286851.1"/>
    <property type="molecule type" value="Genomic_DNA"/>
</dbReference>
<gene>
    <name evidence="3" type="ORF">PTTT1_LOCUS33662</name>
</gene>
<reference evidence="3" key="1">
    <citation type="submission" date="2022-02" db="EMBL/GenBank/DDBJ databases">
        <authorList>
            <person name="Giguere J D."/>
        </authorList>
    </citation>
    <scope>NUCLEOTIDE SEQUENCE</scope>
    <source>
        <strain evidence="3">CCAP 1055/1</strain>
    </source>
</reference>
<feature type="compositionally biased region" description="Polar residues" evidence="1">
    <location>
        <begin position="33"/>
        <end position="42"/>
    </location>
</feature>
<dbReference type="AlphaFoldDB" id="A0A8J9T9N9"/>